<comment type="caution">
    <text evidence="2">The sequence shown here is derived from an EMBL/GenBank/DDBJ whole genome shotgun (WGS) entry which is preliminary data.</text>
</comment>
<sequence>MMGSKQITDGALMTGVYLILLLINVFVPFLGIVVFFTLPVPFILYSYRHGGKPGILMLFAAIILSLLVATIYSLPLTLLAGVGGLFIGISLYKQRTSYETLAIGSVGFLLGLVAVFLVTQLLFGVNWIDEINTMMDESFAMTEGMMETITGDNEATEEQIQALQEQFKQFPDIIPSLFAIMGLVMAFISQLLSYKIINRLDRAGLKFAKFRDFKLPTSILWYYFFGMIFTWINTDPHSTIYLAAINVFIVTGLLIALQGFAFIFYYTHVKKLSKAVPVLSIILTILLPTVLLYLVRILGIIDLGFSLRSRLKENKK</sequence>
<feature type="transmembrane region" description="Helical" evidence="1">
    <location>
        <begin position="101"/>
        <end position="128"/>
    </location>
</feature>
<feature type="transmembrane region" description="Helical" evidence="1">
    <location>
        <begin position="173"/>
        <end position="194"/>
    </location>
</feature>
<dbReference type="InterPro" id="IPR018710">
    <property type="entry name" value="DUF2232"/>
</dbReference>
<evidence type="ECO:0000313" key="2">
    <source>
        <dbReference type="EMBL" id="GGC95031.1"/>
    </source>
</evidence>
<keyword evidence="1" id="KW-1133">Transmembrane helix</keyword>
<accession>A0ABQ1PDE5</accession>
<dbReference type="PANTHER" id="PTHR41324:SF1">
    <property type="entry name" value="DUF2232 DOMAIN-CONTAINING PROTEIN"/>
    <property type="match status" value="1"/>
</dbReference>
<keyword evidence="3" id="KW-1185">Reference proteome</keyword>
<evidence type="ECO:0000256" key="1">
    <source>
        <dbReference type="SAM" id="Phobius"/>
    </source>
</evidence>
<feature type="transmembrane region" description="Helical" evidence="1">
    <location>
        <begin position="278"/>
        <end position="301"/>
    </location>
</feature>
<keyword evidence="1" id="KW-0472">Membrane</keyword>
<gene>
    <name evidence="2" type="ORF">GCM10007216_27180</name>
</gene>
<dbReference type="Pfam" id="PF09991">
    <property type="entry name" value="DUF2232"/>
    <property type="match status" value="1"/>
</dbReference>
<dbReference type="RefSeq" id="WP_062443559.1">
    <property type="nucleotide sequence ID" value="NZ_CTEA01000005.1"/>
</dbReference>
<proteinExistence type="predicted"/>
<dbReference type="EMBL" id="BMCJ01000005">
    <property type="protein sequence ID" value="GGC95031.1"/>
    <property type="molecule type" value="Genomic_DNA"/>
</dbReference>
<protein>
    <submittedName>
        <fullName evidence="2">Membrane protein</fullName>
    </submittedName>
</protein>
<feature type="transmembrane region" description="Helical" evidence="1">
    <location>
        <begin position="56"/>
        <end position="89"/>
    </location>
</feature>
<reference evidence="3" key="1">
    <citation type="journal article" date="2019" name="Int. J. Syst. Evol. Microbiol.">
        <title>The Global Catalogue of Microorganisms (GCM) 10K type strain sequencing project: providing services to taxonomists for standard genome sequencing and annotation.</title>
        <authorList>
            <consortium name="The Broad Institute Genomics Platform"/>
            <consortium name="The Broad Institute Genome Sequencing Center for Infectious Disease"/>
            <person name="Wu L."/>
            <person name="Ma J."/>
        </authorList>
    </citation>
    <scope>NUCLEOTIDE SEQUENCE [LARGE SCALE GENOMIC DNA]</scope>
    <source>
        <strain evidence="3">CCM 7282</strain>
    </source>
</reference>
<feature type="transmembrane region" description="Helical" evidence="1">
    <location>
        <begin position="215"/>
        <end position="234"/>
    </location>
</feature>
<dbReference type="Proteomes" id="UP000619534">
    <property type="component" value="Unassembled WGS sequence"/>
</dbReference>
<feature type="transmembrane region" description="Helical" evidence="1">
    <location>
        <begin position="240"/>
        <end position="266"/>
    </location>
</feature>
<keyword evidence="1" id="KW-0812">Transmembrane</keyword>
<feature type="transmembrane region" description="Helical" evidence="1">
    <location>
        <begin position="12"/>
        <end position="36"/>
    </location>
</feature>
<evidence type="ECO:0000313" key="3">
    <source>
        <dbReference type="Proteomes" id="UP000619534"/>
    </source>
</evidence>
<name>A0ABQ1PDE5_9BACI</name>
<dbReference type="PANTHER" id="PTHR41324">
    <property type="entry name" value="MEMBRANE PROTEIN-RELATED"/>
    <property type="match status" value="1"/>
</dbReference>
<organism evidence="2 3">
    <name type="scientific">Thalassobacillus devorans</name>
    <dbReference type="NCBI Taxonomy" id="279813"/>
    <lineage>
        <taxon>Bacteria</taxon>
        <taxon>Bacillati</taxon>
        <taxon>Bacillota</taxon>
        <taxon>Bacilli</taxon>
        <taxon>Bacillales</taxon>
        <taxon>Bacillaceae</taxon>
        <taxon>Thalassobacillus</taxon>
    </lineage>
</organism>